<evidence type="ECO:0000256" key="1">
    <source>
        <dbReference type="ARBA" id="ARBA00004123"/>
    </source>
</evidence>
<evidence type="ECO:0000313" key="7">
    <source>
        <dbReference type="EMBL" id="KAK8509802.1"/>
    </source>
</evidence>
<dbReference type="Pfam" id="PF00249">
    <property type="entry name" value="Myb_DNA-binding"/>
    <property type="match status" value="2"/>
</dbReference>
<feature type="domain" description="Myb-like" evidence="5">
    <location>
        <begin position="9"/>
        <end position="61"/>
    </location>
</feature>
<comment type="subcellular location">
    <subcellularLocation>
        <location evidence="1">Nucleus</location>
    </subcellularLocation>
</comment>
<keyword evidence="8" id="KW-1185">Reference proteome</keyword>
<dbReference type="PROSITE" id="PS50090">
    <property type="entry name" value="MYB_LIKE"/>
    <property type="match status" value="2"/>
</dbReference>
<dbReference type="InterPro" id="IPR017930">
    <property type="entry name" value="Myb_dom"/>
</dbReference>
<dbReference type="CDD" id="cd00167">
    <property type="entry name" value="SANT"/>
    <property type="match status" value="2"/>
</dbReference>
<dbReference type="SMART" id="SM00717">
    <property type="entry name" value="SANT"/>
    <property type="match status" value="2"/>
</dbReference>
<gene>
    <name evidence="7" type="ORF">V6N12_001876</name>
</gene>
<feature type="region of interest" description="Disordered" evidence="4">
    <location>
        <begin position="165"/>
        <end position="196"/>
    </location>
</feature>
<keyword evidence="2" id="KW-0238">DNA-binding</keyword>
<name>A0ABR2BS71_9ROSI</name>
<evidence type="ECO:0000256" key="3">
    <source>
        <dbReference type="ARBA" id="ARBA00023242"/>
    </source>
</evidence>
<feature type="domain" description="HTH myb-type" evidence="6">
    <location>
        <begin position="9"/>
        <end position="61"/>
    </location>
</feature>
<dbReference type="Proteomes" id="UP001472677">
    <property type="component" value="Unassembled WGS sequence"/>
</dbReference>
<protein>
    <submittedName>
        <fullName evidence="7">Uncharacterized protein</fullName>
    </submittedName>
</protein>
<feature type="domain" description="Myb-like" evidence="5">
    <location>
        <begin position="62"/>
        <end position="112"/>
    </location>
</feature>
<evidence type="ECO:0000256" key="4">
    <source>
        <dbReference type="SAM" id="MobiDB-lite"/>
    </source>
</evidence>
<proteinExistence type="predicted"/>
<dbReference type="InterPro" id="IPR001005">
    <property type="entry name" value="SANT/Myb"/>
</dbReference>
<reference evidence="7 8" key="1">
    <citation type="journal article" date="2024" name="G3 (Bethesda)">
        <title>Genome assembly of Hibiscus sabdariffa L. provides insights into metabolisms of medicinal natural products.</title>
        <authorList>
            <person name="Kim T."/>
        </authorList>
    </citation>
    <scope>NUCLEOTIDE SEQUENCE [LARGE SCALE GENOMIC DNA]</scope>
    <source>
        <strain evidence="7">TK-2024</strain>
        <tissue evidence="7">Old leaves</tissue>
    </source>
</reference>
<dbReference type="InterPro" id="IPR009057">
    <property type="entry name" value="Homeodomain-like_sf"/>
</dbReference>
<organism evidence="7 8">
    <name type="scientific">Hibiscus sabdariffa</name>
    <name type="common">roselle</name>
    <dbReference type="NCBI Taxonomy" id="183260"/>
    <lineage>
        <taxon>Eukaryota</taxon>
        <taxon>Viridiplantae</taxon>
        <taxon>Streptophyta</taxon>
        <taxon>Embryophyta</taxon>
        <taxon>Tracheophyta</taxon>
        <taxon>Spermatophyta</taxon>
        <taxon>Magnoliopsida</taxon>
        <taxon>eudicotyledons</taxon>
        <taxon>Gunneridae</taxon>
        <taxon>Pentapetalae</taxon>
        <taxon>rosids</taxon>
        <taxon>malvids</taxon>
        <taxon>Malvales</taxon>
        <taxon>Malvaceae</taxon>
        <taxon>Malvoideae</taxon>
        <taxon>Hibiscus</taxon>
    </lineage>
</organism>
<dbReference type="SUPFAM" id="SSF46689">
    <property type="entry name" value="Homeodomain-like"/>
    <property type="match status" value="1"/>
</dbReference>
<dbReference type="PROSITE" id="PS51294">
    <property type="entry name" value="HTH_MYB"/>
    <property type="match status" value="2"/>
</dbReference>
<feature type="compositionally biased region" description="Polar residues" evidence="4">
    <location>
        <begin position="180"/>
        <end position="194"/>
    </location>
</feature>
<dbReference type="EMBL" id="JBBPBM010000090">
    <property type="protein sequence ID" value="KAK8509802.1"/>
    <property type="molecule type" value="Genomic_DNA"/>
</dbReference>
<sequence length="251" mass="28546">MGRAPCCEKVGLKKGRWTSEEDEILTKYIQAHGEGSWRSLPKNAGLLRCGKSCRLRWINYLRTDLKRGNITAEEEQTIIKLHATVGNRWALIASQLPGRTDNEIKNYWNSHLSRKIHSFRNPYAAGSSNQTPLGNVSINEFVPLPATPVLEKETLSATAFEDRMAVDHSEKEKPALSSAGGETNLQNSMLSPTGNVEKRTELLQPDINTLDLEYWENLVQGNELWHDHKQYTNTSSWPWEKDFDRHNSMVT</sequence>
<keyword evidence="3" id="KW-0539">Nucleus</keyword>
<evidence type="ECO:0000313" key="8">
    <source>
        <dbReference type="Proteomes" id="UP001472677"/>
    </source>
</evidence>
<dbReference type="PANTHER" id="PTHR47999">
    <property type="entry name" value="TRANSCRIPTION FACTOR MYB8-RELATED-RELATED"/>
    <property type="match status" value="1"/>
</dbReference>
<evidence type="ECO:0000259" key="6">
    <source>
        <dbReference type="PROSITE" id="PS51294"/>
    </source>
</evidence>
<feature type="domain" description="HTH myb-type" evidence="6">
    <location>
        <begin position="62"/>
        <end position="116"/>
    </location>
</feature>
<feature type="compositionally biased region" description="Basic and acidic residues" evidence="4">
    <location>
        <begin position="165"/>
        <end position="174"/>
    </location>
</feature>
<comment type="caution">
    <text evidence="7">The sequence shown here is derived from an EMBL/GenBank/DDBJ whole genome shotgun (WGS) entry which is preliminary data.</text>
</comment>
<dbReference type="InterPro" id="IPR015495">
    <property type="entry name" value="Myb_TF_plants"/>
</dbReference>
<accession>A0ABR2BS71</accession>
<evidence type="ECO:0000259" key="5">
    <source>
        <dbReference type="PROSITE" id="PS50090"/>
    </source>
</evidence>
<evidence type="ECO:0000256" key="2">
    <source>
        <dbReference type="ARBA" id="ARBA00023125"/>
    </source>
</evidence>
<dbReference type="Gene3D" id="1.10.10.60">
    <property type="entry name" value="Homeodomain-like"/>
    <property type="match status" value="2"/>
</dbReference>
<dbReference type="PANTHER" id="PTHR47999:SF6">
    <property type="entry name" value="MYB-RELATED PROTEIN P"/>
    <property type="match status" value="1"/>
</dbReference>